<dbReference type="SUPFAM" id="SSF52096">
    <property type="entry name" value="ClpP/crotonase"/>
    <property type="match status" value="1"/>
</dbReference>
<organism evidence="6 7">
    <name type="scientific">Acidisoma silvae</name>
    <dbReference type="NCBI Taxonomy" id="2802396"/>
    <lineage>
        <taxon>Bacteria</taxon>
        <taxon>Pseudomonadati</taxon>
        <taxon>Pseudomonadota</taxon>
        <taxon>Alphaproteobacteria</taxon>
        <taxon>Acetobacterales</taxon>
        <taxon>Acidocellaceae</taxon>
        <taxon>Acidisoma</taxon>
    </lineage>
</organism>
<feature type="domain" description="Peptidase S49" evidence="5">
    <location>
        <begin position="77"/>
        <end position="221"/>
    </location>
</feature>
<evidence type="ECO:0000313" key="7">
    <source>
        <dbReference type="Proteomes" id="UP000708298"/>
    </source>
</evidence>
<evidence type="ECO:0000256" key="4">
    <source>
        <dbReference type="ARBA" id="ARBA00022825"/>
    </source>
</evidence>
<keyword evidence="3" id="KW-0378">Hydrolase</keyword>
<dbReference type="Pfam" id="PF01343">
    <property type="entry name" value="Peptidase_S49"/>
    <property type="match status" value="1"/>
</dbReference>
<dbReference type="RefSeq" id="WP_227321614.1">
    <property type="nucleotide sequence ID" value="NZ_JAESVB010000004.1"/>
</dbReference>
<evidence type="ECO:0000256" key="3">
    <source>
        <dbReference type="ARBA" id="ARBA00022801"/>
    </source>
</evidence>
<dbReference type="PANTHER" id="PTHR42987:SF8">
    <property type="entry name" value="PROTEINASE"/>
    <property type="match status" value="1"/>
</dbReference>
<accession>A0A964DZT0</accession>
<dbReference type="GO" id="GO:0006508">
    <property type="term" value="P:proteolysis"/>
    <property type="evidence" value="ECO:0007669"/>
    <property type="project" value="UniProtKB-KW"/>
</dbReference>
<keyword evidence="4" id="KW-0720">Serine protease</keyword>
<dbReference type="PANTHER" id="PTHR42987">
    <property type="entry name" value="PEPTIDASE S49"/>
    <property type="match status" value="1"/>
</dbReference>
<comment type="caution">
    <text evidence="6">The sequence shown here is derived from an EMBL/GenBank/DDBJ whole genome shotgun (WGS) entry which is preliminary data.</text>
</comment>
<protein>
    <submittedName>
        <fullName evidence="6">S49 family peptidase</fullName>
    </submittedName>
</protein>
<dbReference type="CDD" id="cd07023">
    <property type="entry name" value="S49_Sppa_N_C"/>
    <property type="match status" value="1"/>
</dbReference>
<keyword evidence="2" id="KW-0645">Protease</keyword>
<dbReference type="AlphaFoldDB" id="A0A964DZT0"/>
<proteinExistence type="inferred from homology"/>
<dbReference type="EMBL" id="JAESVB010000004">
    <property type="protein sequence ID" value="MCB8875973.1"/>
    <property type="molecule type" value="Genomic_DNA"/>
</dbReference>
<dbReference type="GO" id="GO:0008236">
    <property type="term" value="F:serine-type peptidase activity"/>
    <property type="evidence" value="ECO:0007669"/>
    <property type="project" value="UniProtKB-KW"/>
</dbReference>
<reference evidence="6" key="2">
    <citation type="submission" date="2021-01" db="EMBL/GenBank/DDBJ databases">
        <authorList>
            <person name="Mieszkin S."/>
            <person name="Pouder E."/>
            <person name="Alain K."/>
        </authorList>
    </citation>
    <scope>NUCLEOTIDE SEQUENCE</scope>
    <source>
        <strain evidence="6">HW T2.11</strain>
    </source>
</reference>
<reference evidence="6" key="1">
    <citation type="journal article" date="2021" name="Microorganisms">
        <title>Acidisoma silvae sp. nov. and Acidisomacellulosilytica sp. nov., Two Acidophilic Bacteria Isolated from Decaying Wood, Hydrolyzing Cellulose and Producing Poly-3-hydroxybutyrate.</title>
        <authorList>
            <person name="Mieszkin S."/>
            <person name="Pouder E."/>
            <person name="Uroz S."/>
            <person name="Simon-Colin C."/>
            <person name="Alain K."/>
        </authorList>
    </citation>
    <scope>NUCLEOTIDE SEQUENCE</scope>
    <source>
        <strain evidence="6">HW T2.11</strain>
    </source>
</reference>
<evidence type="ECO:0000259" key="5">
    <source>
        <dbReference type="Pfam" id="PF01343"/>
    </source>
</evidence>
<comment type="similarity">
    <text evidence="1">Belongs to the peptidase S49 family.</text>
</comment>
<dbReference type="InterPro" id="IPR002142">
    <property type="entry name" value="Peptidase_S49"/>
</dbReference>
<dbReference type="Gene3D" id="3.90.226.10">
    <property type="entry name" value="2-enoyl-CoA Hydratase, Chain A, domain 1"/>
    <property type="match status" value="1"/>
</dbReference>
<gene>
    <name evidence="6" type="ORF">ASILVAE211_12340</name>
</gene>
<dbReference type="Proteomes" id="UP000708298">
    <property type="component" value="Unassembled WGS sequence"/>
</dbReference>
<dbReference type="Gene3D" id="6.20.330.10">
    <property type="match status" value="1"/>
</dbReference>
<evidence type="ECO:0000256" key="1">
    <source>
        <dbReference type="ARBA" id="ARBA00008683"/>
    </source>
</evidence>
<name>A0A964DZT0_9PROT</name>
<evidence type="ECO:0000313" key="6">
    <source>
        <dbReference type="EMBL" id="MCB8875973.1"/>
    </source>
</evidence>
<dbReference type="InterPro" id="IPR047272">
    <property type="entry name" value="S49_SppA_C"/>
</dbReference>
<dbReference type="InterPro" id="IPR029045">
    <property type="entry name" value="ClpP/crotonase-like_dom_sf"/>
</dbReference>
<sequence length="269" mass="28856">MGLLFWRAKPVPVVELRGVIAGRQGALNIQGVGPLLERGFAIAKASAHKRLILAIESPGGSPVQSDLIGRFIRRRAEESGVRVTAVIGDVGASGGYWIACAADEIRANPMSIVGSIGVIGGGFGVPRLLEKLDIDRRVYTAGQNKSRNDPFSPEKPEDVAFTQALLTDLHGHFKDWVRGRRGAKLTRPESELFDGSYMIGSKAQAAGLIDALGDVDGLLREIGGAKARATWLKPKRKTGLVMRLLGRGAEAAAAEMAEVWQARAEFRKP</sequence>
<evidence type="ECO:0000256" key="2">
    <source>
        <dbReference type="ARBA" id="ARBA00022670"/>
    </source>
</evidence>
<keyword evidence="7" id="KW-1185">Reference proteome</keyword>